<dbReference type="FunFam" id="3.30.70.270:FF:000020">
    <property type="entry name" value="Transposon Tf2-6 polyprotein-like Protein"/>
    <property type="match status" value="1"/>
</dbReference>
<dbReference type="AlphaFoldDB" id="A0A438CM60"/>
<evidence type="ECO:0000256" key="3">
    <source>
        <dbReference type="ARBA" id="ARBA00022722"/>
    </source>
</evidence>
<name>A0A438CM60_VITVI</name>
<keyword evidence="5" id="KW-0378">Hydrolase</keyword>
<evidence type="ECO:0000313" key="10">
    <source>
        <dbReference type="Proteomes" id="UP000288805"/>
    </source>
</evidence>
<evidence type="ECO:0000256" key="2">
    <source>
        <dbReference type="ARBA" id="ARBA00022695"/>
    </source>
</evidence>
<dbReference type="GO" id="GO:0004519">
    <property type="term" value="F:endonuclease activity"/>
    <property type="evidence" value="ECO:0007669"/>
    <property type="project" value="UniProtKB-KW"/>
</dbReference>
<sequence length="852" mass="97388">MGTNFTVQLYVQTSGGECKGKNLLRRFMFCLWRLMILSWNSMACHSGDISWNFNTLQMGFELNGKPYLLQGKNKLQERMSPWADKLKGLVEQPGLFAIQDLSDATLWAIQVAENTHLEETLTPQQQEELQKMLQAFADVFEEPTGLPPVRDYDHQIDLKDEAGPINCRPYRYAAVQKDAIDKLIGEMLHAGVIRQSRSPYASPVVLVKKKDGSWRLCVDYRALNQVTVKDKFPIPVMKNFLKNWEVQQFSPKLTYALAIGKSECMNLMCQKLPSRHMRATTNFCGGVYTDPQKVAAVRDWPTPITLKQLRGFLGLTGYYRRFVKDYGKIAKPLTDLLKKDAFHWTEGSNQAFMALKQAMITAPVLALPNFSKEFIIETDASGQGIGAVLMQEGHPIAYISKALSDRFQTLSTYEKEMLAILMAIKKWESYLVDRHFVIKTDHQSLKYLLEQRVTTPTQQAWVAKLMQYDYEIRYKQGKENVAADALSRIQPAELFVLSTTILNTQLYDLIKESWGVDPELQKIIKVKEADPSAYPKYSWRGEELRRKGKLRFKPENKPYSGLLQPLPVPEGVFTDITMDFIEGLPKSNGKTTIFVVVDRPTKYGHFMLLPHPYTAKMVAQVFLDSGVSLQLSTAYHPQTDGQTEVMSPFEALYGYAPPLQIPYFPKDSNVEAVDRVLNERESWLQLLKHHLSKAQQRMKIQADKNRFDREFNIGDMVLLKLQAYKQVSMHSRGPKLQPCYYGPFKVIDRIGTVAYQLQLPPDAQIHNVFHVFLLKPAHASIQACSSLPISNTSTTLLPQAILDRRLVKRHNIPAVQLLIHWVDKSPADASWEFADDLKRRFPAFFLEDKEVS</sequence>
<dbReference type="InterPro" id="IPR016197">
    <property type="entry name" value="Chromo-like_dom_sf"/>
</dbReference>
<evidence type="ECO:0000259" key="7">
    <source>
        <dbReference type="Pfam" id="PF17917"/>
    </source>
</evidence>
<evidence type="ECO:0000256" key="6">
    <source>
        <dbReference type="ARBA" id="ARBA00022918"/>
    </source>
</evidence>
<dbReference type="Pfam" id="PF17917">
    <property type="entry name" value="RT_RNaseH"/>
    <property type="match status" value="1"/>
</dbReference>
<evidence type="ECO:0000256" key="1">
    <source>
        <dbReference type="ARBA" id="ARBA00022679"/>
    </source>
</evidence>
<dbReference type="CDD" id="cd09274">
    <property type="entry name" value="RNase_HI_RT_Ty3"/>
    <property type="match status" value="1"/>
</dbReference>
<accession>A0A438CM60</accession>
<proteinExistence type="predicted"/>
<dbReference type="EMBL" id="QGNW01002176">
    <property type="protein sequence ID" value="RVW24295.1"/>
    <property type="molecule type" value="Genomic_DNA"/>
</dbReference>
<evidence type="ECO:0000256" key="5">
    <source>
        <dbReference type="ARBA" id="ARBA00022801"/>
    </source>
</evidence>
<reference evidence="9 10" key="1">
    <citation type="journal article" date="2018" name="PLoS Genet.">
        <title>Population sequencing reveals clonal diversity and ancestral inbreeding in the grapevine cultivar Chardonnay.</title>
        <authorList>
            <person name="Roach M.J."/>
            <person name="Johnson D.L."/>
            <person name="Bohlmann J."/>
            <person name="van Vuuren H.J."/>
            <person name="Jones S.J."/>
            <person name="Pretorius I.S."/>
            <person name="Schmidt S.A."/>
            <person name="Borneman A.R."/>
        </authorList>
    </citation>
    <scope>NUCLEOTIDE SEQUENCE [LARGE SCALE GENOMIC DNA]</scope>
    <source>
        <strain evidence="10">cv. Chardonnay</strain>
        <tissue evidence="9">Leaf</tissue>
    </source>
</reference>
<dbReference type="InterPro" id="IPR041373">
    <property type="entry name" value="RT_RNaseH"/>
</dbReference>
<dbReference type="GO" id="GO:0016787">
    <property type="term" value="F:hydrolase activity"/>
    <property type="evidence" value="ECO:0007669"/>
    <property type="project" value="UniProtKB-KW"/>
</dbReference>
<evidence type="ECO:0000256" key="4">
    <source>
        <dbReference type="ARBA" id="ARBA00022759"/>
    </source>
</evidence>
<dbReference type="Pfam" id="PF24626">
    <property type="entry name" value="SH3_Tf2-1"/>
    <property type="match status" value="1"/>
</dbReference>
<keyword evidence="1" id="KW-0808">Transferase</keyword>
<keyword evidence="4" id="KW-0255">Endonuclease</keyword>
<dbReference type="GO" id="GO:0003964">
    <property type="term" value="F:RNA-directed DNA polymerase activity"/>
    <property type="evidence" value="ECO:0007669"/>
    <property type="project" value="UniProtKB-KW"/>
</dbReference>
<dbReference type="SUPFAM" id="SSF53098">
    <property type="entry name" value="Ribonuclease H-like"/>
    <property type="match status" value="1"/>
</dbReference>
<dbReference type="InterPro" id="IPR050951">
    <property type="entry name" value="Retrovirus_Pol_polyprotein"/>
</dbReference>
<dbReference type="FunFam" id="3.10.20.370:FF:000001">
    <property type="entry name" value="Retrovirus-related Pol polyprotein from transposon 17.6-like protein"/>
    <property type="match status" value="1"/>
</dbReference>
<protein>
    <submittedName>
        <fullName evidence="9">Retrovirus-related Pol polyprotein from transposon 17.6</fullName>
    </submittedName>
</protein>
<comment type="caution">
    <text evidence="9">The sequence shown here is derived from an EMBL/GenBank/DDBJ whole genome shotgun (WGS) entry which is preliminary data.</text>
</comment>
<evidence type="ECO:0000313" key="9">
    <source>
        <dbReference type="EMBL" id="RVW24295.1"/>
    </source>
</evidence>
<dbReference type="InterPro" id="IPR012337">
    <property type="entry name" value="RNaseH-like_sf"/>
</dbReference>
<feature type="domain" description="Tf2-1-like SH3-like" evidence="8">
    <location>
        <begin position="714"/>
        <end position="778"/>
    </location>
</feature>
<dbReference type="Proteomes" id="UP000288805">
    <property type="component" value="Unassembled WGS sequence"/>
</dbReference>
<gene>
    <name evidence="9" type="primary">pol_722</name>
    <name evidence="9" type="ORF">CK203_090972</name>
</gene>
<organism evidence="9 10">
    <name type="scientific">Vitis vinifera</name>
    <name type="common">Grape</name>
    <dbReference type="NCBI Taxonomy" id="29760"/>
    <lineage>
        <taxon>Eukaryota</taxon>
        <taxon>Viridiplantae</taxon>
        <taxon>Streptophyta</taxon>
        <taxon>Embryophyta</taxon>
        <taxon>Tracheophyta</taxon>
        <taxon>Spermatophyta</taxon>
        <taxon>Magnoliopsida</taxon>
        <taxon>eudicotyledons</taxon>
        <taxon>Gunneridae</taxon>
        <taxon>Pentapetalae</taxon>
        <taxon>rosids</taxon>
        <taxon>Vitales</taxon>
        <taxon>Vitaceae</taxon>
        <taxon>Viteae</taxon>
        <taxon>Vitis</taxon>
    </lineage>
</organism>
<dbReference type="InterPro" id="IPR036397">
    <property type="entry name" value="RNaseH_sf"/>
</dbReference>
<dbReference type="Gene3D" id="3.10.10.10">
    <property type="entry name" value="HIV Type 1 Reverse Transcriptase, subunit A, domain 1"/>
    <property type="match status" value="1"/>
</dbReference>
<dbReference type="SUPFAM" id="SSF54160">
    <property type="entry name" value="Chromo domain-like"/>
    <property type="match status" value="1"/>
</dbReference>
<dbReference type="SUPFAM" id="SSF56672">
    <property type="entry name" value="DNA/RNA polymerases"/>
    <property type="match status" value="1"/>
</dbReference>
<dbReference type="PANTHER" id="PTHR37984:SF5">
    <property type="entry name" value="PROTEIN NYNRIN-LIKE"/>
    <property type="match status" value="1"/>
</dbReference>
<dbReference type="Gene3D" id="3.10.20.370">
    <property type="match status" value="1"/>
</dbReference>
<dbReference type="Gene3D" id="3.30.70.270">
    <property type="match status" value="1"/>
</dbReference>
<dbReference type="InterPro" id="IPR043128">
    <property type="entry name" value="Rev_trsase/Diguanyl_cyclase"/>
</dbReference>
<keyword evidence="2" id="KW-0548">Nucleotidyltransferase</keyword>
<dbReference type="InterPro" id="IPR043502">
    <property type="entry name" value="DNA/RNA_pol_sf"/>
</dbReference>
<dbReference type="InterPro" id="IPR056924">
    <property type="entry name" value="SH3_Tf2-1"/>
</dbReference>
<dbReference type="PANTHER" id="PTHR37984">
    <property type="entry name" value="PROTEIN CBG26694"/>
    <property type="match status" value="1"/>
</dbReference>
<keyword evidence="3" id="KW-0540">Nuclease</keyword>
<feature type="domain" description="Reverse transcriptase RNase H-like" evidence="7">
    <location>
        <begin position="369"/>
        <end position="468"/>
    </location>
</feature>
<dbReference type="GO" id="GO:0003676">
    <property type="term" value="F:nucleic acid binding"/>
    <property type="evidence" value="ECO:0007669"/>
    <property type="project" value="InterPro"/>
</dbReference>
<evidence type="ECO:0000259" key="8">
    <source>
        <dbReference type="Pfam" id="PF24626"/>
    </source>
</evidence>
<dbReference type="Gene3D" id="3.30.420.10">
    <property type="entry name" value="Ribonuclease H-like superfamily/Ribonuclease H"/>
    <property type="match status" value="1"/>
</dbReference>
<keyword evidence="6" id="KW-0695">RNA-directed DNA polymerase</keyword>